<dbReference type="EMBL" id="BKCJ010409794">
    <property type="protein sequence ID" value="GFA35474.1"/>
    <property type="molecule type" value="Genomic_DNA"/>
</dbReference>
<name>A0A699JG84_TANCI</name>
<dbReference type="AlphaFoldDB" id="A0A699JG84"/>
<sequence>MSQPPNEPGYFTHLLNSNPQQYSSSLNQSNPSTSGSQNSNSSSQPFPPFGTQLSLGQGYQSQLAYHQQQPYDFQNFANPQNTPPQYFPAQSLQPQFFSQPQFKVPQAKDPRDGRRKKKRKQPVVDLDEDNDDDMAARRAFTR</sequence>
<feature type="compositionally biased region" description="Low complexity" evidence="1">
    <location>
        <begin position="14"/>
        <end position="44"/>
    </location>
</feature>
<evidence type="ECO:0000256" key="1">
    <source>
        <dbReference type="SAM" id="MobiDB-lite"/>
    </source>
</evidence>
<evidence type="ECO:0000313" key="2">
    <source>
        <dbReference type="EMBL" id="GFA35474.1"/>
    </source>
</evidence>
<feature type="compositionally biased region" description="Polar residues" evidence="1">
    <location>
        <begin position="64"/>
        <end position="80"/>
    </location>
</feature>
<protein>
    <submittedName>
        <fullName evidence="2">Uncharacterized protein</fullName>
    </submittedName>
</protein>
<proteinExistence type="predicted"/>
<reference evidence="2" key="1">
    <citation type="journal article" date="2019" name="Sci. Rep.">
        <title>Draft genome of Tanacetum cinerariifolium, the natural source of mosquito coil.</title>
        <authorList>
            <person name="Yamashiro T."/>
            <person name="Shiraishi A."/>
            <person name="Satake H."/>
            <person name="Nakayama K."/>
        </authorList>
    </citation>
    <scope>NUCLEOTIDE SEQUENCE</scope>
</reference>
<feature type="region of interest" description="Disordered" evidence="1">
    <location>
        <begin position="1"/>
        <end position="142"/>
    </location>
</feature>
<feature type="compositionally biased region" description="Low complexity" evidence="1">
    <location>
        <begin position="52"/>
        <end position="63"/>
    </location>
</feature>
<comment type="caution">
    <text evidence="2">The sequence shown here is derived from an EMBL/GenBank/DDBJ whole genome shotgun (WGS) entry which is preliminary data.</text>
</comment>
<gene>
    <name evidence="2" type="ORF">Tci_607446</name>
</gene>
<organism evidence="2">
    <name type="scientific">Tanacetum cinerariifolium</name>
    <name type="common">Dalmatian daisy</name>
    <name type="synonym">Chrysanthemum cinerariifolium</name>
    <dbReference type="NCBI Taxonomy" id="118510"/>
    <lineage>
        <taxon>Eukaryota</taxon>
        <taxon>Viridiplantae</taxon>
        <taxon>Streptophyta</taxon>
        <taxon>Embryophyta</taxon>
        <taxon>Tracheophyta</taxon>
        <taxon>Spermatophyta</taxon>
        <taxon>Magnoliopsida</taxon>
        <taxon>eudicotyledons</taxon>
        <taxon>Gunneridae</taxon>
        <taxon>Pentapetalae</taxon>
        <taxon>asterids</taxon>
        <taxon>campanulids</taxon>
        <taxon>Asterales</taxon>
        <taxon>Asteraceae</taxon>
        <taxon>Asteroideae</taxon>
        <taxon>Anthemideae</taxon>
        <taxon>Anthemidinae</taxon>
        <taxon>Tanacetum</taxon>
    </lineage>
</organism>
<accession>A0A699JG84</accession>
<feature type="compositionally biased region" description="Low complexity" evidence="1">
    <location>
        <begin position="87"/>
        <end position="105"/>
    </location>
</feature>